<dbReference type="EMBL" id="ML978074">
    <property type="protein sequence ID" value="KAF2011716.1"/>
    <property type="molecule type" value="Genomic_DNA"/>
</dbReference>
<feature type="compositionally biased region" description="Basic and acidic residues" evidence="1">
    <location>
        <begin position="25"/>
        <end position="38"/>
    </location>
</feature>
<reference evidence="2" key="1">
    <citation type="journal article" date="2020" name="Stud. Mycol.">
        <title>101 Dothideomycetes genomes: a test case for predicting lifestyles and emergence of pathogens.</title>
        <authorList>
            <person name="Haridas S."/>
            <person name="Albert R."/>
            <person name="Binder M."/>
            <person name="Bloem J."/>
            <person name="Labutti K."/>
            <person name="Salamov A."/>
            <person name="Andreopoulos B."/>
            <person name="Baker S."/>
            <person name="Barry K."/>
            <person name="Bills G."/>
            <person name="Bluhm B."/>
            <person name="Cannon C."/>
            <person name="Castanera R."/>
            <person name="Culley D."/>
            <person name="Daum C."/>
            <person name="Ezra D."/>
            <person name="Gonzalez J."/>
            <person name="Henrissat B."/>
            <person name="Kuo A."/>
            <person name="Liang C."/>
            <person name="Lipzen A."/>
            <person name="Lutzoni F."/>
            <person name="Magnuson J."/>
            <person name="Mondo S."/>
            <person name="Nolan M."/>
            <person name="Ohm R."/>
            <person name="Pangilinan J."/>
            <person name="Park H.-J."/>
            <person name="Ramirez L."/>
            <person name="Alfaro M."/>
            <person name="Sun H."/>
            <person name="Tritt A."/>
            <person name="Yoshinaga Y."/>
            <person name="Zwiers L.-H."/>
            <person name="Turgeon B."/>
            <person name="Goodwin S."/>
            <person name="Spatafora J."/>
            <person name="Crous P."/>
            <person name="Grigoriev I."/>
        </authorList>
    </citation>
    <scope>NUCLEOTIDE SEQUENCE</scope>
    <source>
        <strain evidence="2">CBS 175.79</strain>
    </source>
</reference>
<proteinExistence type="predicted"/>
<dbReference type="GeneID" id="54288700"/>
<keyword evidence="3" id="KW-1185">Reference proteome</keyword>
<sequence>MEGGGDKDDDDDDERWRRVSGTGGAREEAQMEDREGARLGRPLTQEQRWCFEYIHLHHMKGIDIRRVAAPYYLNECLHAVNVYYPGNTNCTAPFDCLTDPGVMLHPGTEVTVEGSSVRYCIAFSITCDGR</sequence>
<accession>A0A6A5XFU2</accession>
<evidence type="ECO:0000313" key="2">
    <source>
        <dbReference type="EMBL" id="KAF2011716.1"/>
    </source>
</evidence>
<evidence type="ECO:0000256" key="1">
    <source>
        <dbReference type="SAM" id="MobiDB-lite"/>
    </source>
</evidence>
<name>A0A6A5XFU2_9PLEO</name>
<feature type="region of interest" description="Disordered" evidence="1">
    <location>
        <begin position="1"/>
        <end position="40"/>
    </location>
</feature>
<dbReference type="RefSeq" id="XP_033380055.1">
    <property type="nucleotide sequence ID" value="XM_033531303.1"/>
</dbReference>
<protein>
    <submittedName>
        <fullName evidence="2">Uncharacterized protein</fullName>
    </submittedName>
</protein>
<dbReference type="AlphaFoldDB" id="A0A6A5XFU2"/>
<gene>
    <name evidence="2" type="ORF">BU24DRAFT_454213</name>
</gene>
<organism evidence="2 3">
    <name type="scientific">Aaosphaeria arxii CBS 175.79</name>
    <dbReference type="NCBI Taxonomy" id="1450172"/>
    <lineage>
        <taxon>Eukaryota</taxon>
        <taxon>Fungi</taxon>
        <taxon>Dikarya</taxon>
        <taxon>Ascomycota</taxon>
        <taxon>Pezizomycotina</taxon>
        <taxon>Dothideomycetes</taxon>
        <taxon>Pleosporomycetidae</taxon>
        <taxon>Pleosporales</taxon>
        <taxon>Pleosporales incertae sedis</taxon>
        <taxon>Aaosphaeria</taxon>
    </lineage>
</organism>
<evidence type="ECO:0000313" key="3">
    <source>
        <dbReference type="Proteomes" id="UP000799778"/>
    </source>
</evidence>
<dbReference type="Proteomes" id="UP000799778">
    <property type="component" value="Unassembled WGS sequence"/>
</dbReference>